<comment type="caution">
    <text evidence="3">The sequence shown here is derived from an EMBL/GenBank/DDBJ whole genome shotgun (WGS) entry which is preliminary data.</text>
</comment>
<name>A0A109BQ04_HYPSL</name>
<dbReference type="PATRIC" id="fig|121290.4.peg.3016"/>
<evidence type="ECO:0000313" key="4">
    <source>
        <dbReference type="Proteomes" id="UP000059074"/>
    </source>
</evidence>
<dbReference type="RefSeq" id="WP_068459145.1">
    <property type="nucleotide sequence ID" value="NZ_JAEFBX010000003.1"/>
</dbReference>
<sequence length="98" mass="10015">MQRRLNISSVIATSVFAMLAAAAASGAALAQDGFPDPNSTANTFPAPQTGTPTDPAASDNPMARVPTARENGVGYQSEGVIVGTPQGIVELEEDQVDN</sequence>
<feature type="signal peptide" evidence="2">
    <location>
        <begin position="1"/>
        <end position="30"/>
    </location>
</feature>
<dbReference type="AlphaFoldDB" id="A0A109BQ04"/>
<feature type="compositionally biased region" description="Polar residues" evidence="1">
    <location>
        <begin position="37"/>
        <end position="52"/>
    </location>
</feature>
<evidence type="ECO:0000313" key="3">
    <source>
        <dbReference type="EMBL" id="KWT72077.1"/>
    </source>
</evidence>
<feature type="region of interest" description="Disordered" evidence="1">
    <location>
        <begin position="27"/>
        <end position="79"/>
    </location>
</feature>
<keyword evidence="2" id="KW-0732">Signal</keyword>
<keyword evidence="4" id="KW-1185">Reference proteome</keyword>
<organism evidence="3 4">
    <name type="scientific">Hyphomicrobium sulfonivorans</name>
    <dbReference type="NCBI Taxonomy" id="121290"/>
    <lineage>
        <taxon>Bacteria</taxon>
        <taxon>Pseudomonadati</taxon>
        <taxon>Pseudomonadota</taxon>
        <taxon>Alphaproteobacteria</taxon>
        <taxon>Hyphomicrobiales</taxon>
        <taxon>Hyphomicrobiaceae</taxon>
        <taxon>Hyphomicrobium</taxon>
    </lineage>
</organism>
<dbReference type="EMBL" id="LMTR01000015">
    <property type="protein sequence ID" value="KWT72077.1"/>
    <property type="molecule type" value="Genomic_DNA"/>
</dbReference>
<protein>
    <submittedName>
        <fullName evidence="3">Uncharacterized protein</fullName>
    </submittedName>
</protein>
<dbReference type="Proteomes" id="UP000059074">
    <property type="component" value="Unassembled WGS sequence"/>
</dbReference>
<evidence type="ECO:0000256" key="2">
    <source>
        <dbReference type="SAM" id="SignalP"/>
    </source>
</evidence>
<accession>A0A109BQ04</accession>
<feature type="chain" id="PRO_5007132738" evidence="2">
    <location>
        <begin position="31"/>
        <end position="98"/>
    </location>
</feature>
<evidence type="ECO:0000256" key="1">
    <source>
        <dbReference type="SAM" id="MobiDB-lite"/>
    </source>
</evidence>
<reference evidence="3 4" key="1">
    <citation type="submission" date="2015-10" db="EMBL/GenBank/DDBJ databases">
        <title>Transcriptomic analysis of a linuron degrading triple-species bacterial consortium.</title>
        <authorList>
            <person name="Albers P."/>
        </authorList>
    </citation>
    <scope>NUCLEOTIDE SEQUENCE [LARGE SCALE GENOMIC DNA]</scope>
    <source>
        <strain evidence="3 4">WDL6</strain>
    </source>
</reference>
<gene>
    <name evidence="3" type="ORF">APY04_0360</name>
</gene>
<proteinExistence type="predicted"/>